<dbReference type="Proteomes" id="UP001529245">
    <property type="component" value="Unassembled WGS sequence"/>
</dbReference>
<dbReference type="PANTHER" id="PTHR43767:SF12">
    <property type="entry name" value="AMP-DEPENDENT SYNTHETASE AND LIGASE"/>
    <property type="match status" value="1"/>
</dbReference>
<dbReference type="InterPro" id="IPR045851">
    <property type="entry name" value="AMP-bd_C_sf"/>
</dbReference>
<comment type="caution">
    <text evidence="3">The sequence shown here is derived from an EMBL/GenBank/DDBJ whole genome shotgun (WGS) entry which is preliminary data.</text>
</comment>
<evidence type="ECO:0000259" key="1">
    <source>
        <dbReference type="Pfam" id="PF00501"/>
    </source>
</evidence>
<dbReference type="PANTHER" id="PTHR43767">
    <property type="entry name" value="LONG-CHAIN-FATTY-ACID--COA LIGASE"/>
    <property type="match status" value="1"/>
</dbReference>
<evidence type="ECO:0000313" key="3">
    <source>
        <dbReference type="EMBL" id="MDI9261197.1"/>
    </source>
</evidence>
<feature type="domain" description="AMP-dependent synthetase/ligase" evidence="1">
    <location>
        <begin position="12"/>
        <end position="127"/>
    </location>
</feature>
<dbReference type="Gene3D" id="3.40.50.980">
    <property type="match status" value="1"/>
</dbReference>
<reference evidence="3 4" key="1">
    <citation type="submission" date="2023-04" db="EMBL/GenBank/DDBJ databases">
        <title>A. sendaiensis sub sp. chiapanensis a novel subspecie with specific adaptation in bacterial cell wall isolated from an active volcano.</title>
        <authorList>
            <person name="Alvarez Gutierrez P.E."/>
            <person name="Ortiz Cortes L.Y."/>
        </authorList>
    </citation>
    <scope>NUCLEOTIDE SEQUENCE [LARGE SCALE GENOMIC DNA]</scope>
    <source>
        <strain evidence="3 4">PA2</strain>
    </source>
</reference>
<protein>
    <submittedName>
        <fullName evidence="3">AMP-binding protein</fullName>
    </submittedName>
</protein>
<dbReference type="EMBL" id="JASGCB010000038">
    <property type="protein sequence ID" value="MDI9261197.1"/>
    <property type="molecule type" value="Genomic_DNA"/>
</dbReference>
<dbReference type="Gene3D" id="3.30.300.30">
    <property type="match status" value="1"/>
</dbReference>
<evidence type="ECO:0000259" key="2">
    <source>
        <dbReference type="Pfam" id="PF13193"/>
    </source>
</evidence>
<name>A0ABT6Y2B6_ALISE</name>
<keyword evidence="4" id="KW-1185">Reference proteome</keyword>
<feature type="domain" description="AMP-binding enzyme C-terminal" evidence="2">
    <location>
        <begin position="149"/>
        <end position="208"/>
    </location>
</feature>
<dbReference type="InterPro" id="IPR050237">
    <property type="entry name" value="ATP-dep_AMP-bd_enzyme"/>
</dbReference>
<sequence length="221" mass="24060">MERIFTYPAIIQAQAERRGDAPYLVWKLDGEEPASLSYRAYADACAAVATWLKDSGIRPGHRVALALENSPEMVVAYGAVTSMGAIAVPINPTLSLPEMAFILQDVEASAFIGAPDRAEALAAHGDVASVERWLTPDVLWRRVASGGEGAPDALKGEIPVAFVRIDESADPAAVQAELEALCREELAPYKRPRRYHFVDAFPKTSTGKVLRRELRQMTAAR</sequence>
<proteinExistence type="predicted"/>
<dbReference type="InterPro" id="IPR000873">
    <property type="entry name" value="AMP-dep_synth/lig_dom"/>
</dbReference>
<organism evidence="3 4">
    <name type="scientific">Alicyclobacillus sendaiensis PA2</name>
    <dbReference type="NCBI Taxonomy" id="3029425"/>
    <lineage>
        <taxon>Bacteria</taxon>
        <taxon>Bacillati</taxon>
        <taxon>Bacillota</taxon>
        <taxon>Bacilli</taxon>
        <taxon>Bacillales</taxon>
        <taxon>Alicyclobacillaceae</taxon>
        <taxon>Alicyclobacillus</taxon>
    </lineage>
</organism>
<accession>A0ABT6Y2B6</accession>
<dbReference type="Pfam" id="PF13193">
    <property type="entry name" value="AMP-binding_C"/>
    <property type="match status" value="1"/>
</dbReference>
<gene>
    <name evidence="3" type="ORF">QID03_13620</name>
</gene>
<dbReference type="RefSeq" id="WP_283204594.1">
    <property type="nucleotide sequence ID" value="NZ_JASGCB010000038.1"/>
</dbReference>
<dbReference type="SUPFAM" id="SSF56801">
    <property type="entry name" value="Acetyl-CoA synthetase-like"/>
    <property type="match status" value="2"/>
</dbReference>
<dbReference type="InterPro" id="IPR025110">
    <property type="entry name" value="AMP-bd_C"/>
</dbReference>
<evidence type="ECO:0000313" key="4">
    <source>
        <dbReference type="Proteomes" id="UP001529245"/>
    </source>
</evidence>
<dbReference type="Pfam" id="PF00501">
    <property type="entry name" value="AMP-binding"/>
    <property type="match status" value="1"/>
</dbReference>